<reference evidence="2" key="1">
    <citation type="journal article" date="2020" name="Genome Biol.">
        <title>Gamete binning: chromosome-level and haplotype-resolved genome assembly enabled by high-throughput single-cell sequencing of gamete genomes.</title>
        <authorList>
            <person name="Campoy J.A."/>
            <person name="Sun H."/>
            <person name="Goel M."/>
            <person name="Jiao W.-B."/>
            <person name="Folz-Donahue K."/>
            <person name="Wang N."/>
            <person name="Rubio M."/>
            <person name="Liu C."/>
            <person name="Kukat C."/>
            <person name="Ruiz D."/>
            <person name="Huettel B."/>
            <person name="Schneeberger K."/>
        </authorList>
    </citation>
    <scope>NUCLEOTIDE SEQUENCE [LARGE SCALE GENOMIC DNA]</scope>
    <source>
        <strain evidence="2">cv. Rojo Pasion</strain>
    </source>
</reference>
<organism evidence="1 2">
    <name type="scientific">Prunus armeniaca</name>
    <name type="common">Apricot</name>
    <name type="synonym">Armeniaca vulgaris</name>
    <dbReference type="NCBI Taxonomy" id="36596"/>
    <lineage>
        <taxon>Eukaryota</taxon>
        <taxon>Viridiplantae</taxon>
        <taxon>Streptophyta</taxon>
        <taxon>Embryophyta</taxon>
        <taxon>Tracheophyta</taxon>
        <taxon>Spermatophyta</taxon>
        <taxon>Magnoliopsida</taxon>
        <taxon>eudicotyledons</taxon>
        <taxon>Gunneridae</taxon>
        <taxon>Pentapetalae</taxon>
        <taxon>rosids</taxon>
        <taxon>fabids</taxon>
        <taxon>Rosales</taxon>
        <taxon>Rosaceae</taxon>
        <taxon>Amygdaloideae</taxon>
        <taxon>Amygdaleae</taxon>
        <taxon>Prunus</taxon>
    </lineage>
</organism>
<accession>A0A6J5X1U1</accession>
<keyword evidence="2" id="KW-1185">Reference proteome</keyword>
<evidence type="ECO:0000313" key="1">
    <source>
        <dbReference type="EMBL" id="CAB4307770.1"/>
    </source>
</evidence>
<sequence length="96" mass="11200">MKLKVERCYYFLGIADQVSVVIPMLQLKKTTKLGHIGILMSSSLRCMGFPFTNCRCCVKMHIGLLSELTDKLCRVSFEYPTLPHDKRNQCYFIFDW</sequence>
<evidence type="ECO:0000313" key="2">
    <source>
        <dbReference type="Proteomes" id="UP000507245"/>
    </source>
</evidence>
<gene>
    <name evidence="1" type="ORF">ORAREDHAP_LOCUS26689</name>
</gene>
<dbReference type="AlphaFoldDB" id="A0A6J5X1U1"/>
<protein>
    <submittedName>
        <fullName evidence="1">Uncharacterized protein</fullName>
    </submittedName>
</protein>
<dbReference type="Proteomes" id="UP000507245">
    <property type="component" value="Unassembled WGS sequence"/>
</dbReference>
<dbReference type="EMBL" id="CAEKKB010000004">
    <property type="protein sequence ID" value="CAB4307770.1"/>
    <property type="molecule type" value="Genomic_DNA"/>
</dbReference>
<proteinExistence type="predicted"/>
<name>A0A6J5X1U1_PRUAR</name>